<gene>
    <name evidence="1" type="ORF">J2S10_003978</name>
</gene>
<proteinExistence type="predicted"/>
<organism evidence="1 2">
    <name type="scientific">Neobacillus ginsengisoli</name>
    <dbReference type="NCBI Taxonomy" id="904295"/>
    <lineage>
        <taxon>Bacteria</taxon>
        <taxon>Bacillati</taxon>
        <taxon>Bacillota</taxon>
        <taxon>Bacilli</taxon>
        <taxon>Bacillales</taxon>
        <taxon>Bacillaceae</taxon>
        <taxon>Neobacillus</taxon>
    </lineage>
</organism>
<evidence type="ECO:0000313" key="1">
    <source>
        <dbReference type="EMBL" id="MDQ0200776.1"/>
    </source>
</evidence>
<evidence type="ECO:0000313" key="2">
    <source>
        <dbReference type="Proteomes" id="UP001224122"/>
    </source>
</evidence>
<dbReference type="EMBL" id="JAUSTW010000007">
    <property type="protein sequence ID" value="MDQ0200776.1"/>
    <property type="molecule type" value="Genomic_DNA"/>
</dbReference>
<protein>
    <submittedName>
        <fullName evidence="1">Uncharacterized protein</fullName>
    </submittedName>
</protein>
<keyword evidence="2" id="KW-1185">Reference proteome</keyword>
<dbReference type="Proteomes" id="UP001224122">
    <property type="component" value="Unassembled WGS sequence"/>
</dbReference>
<reference evidence="1 2" key="1">
    <citation type="submission" date="2023-07" db="EMBL/GenBank/DDBJ databases">
        <title>Genomic Encyclopedia of Type Strains, Phase IV (KMG-IV): sequencing the most valuable type-strain genomes for metagenomic binning, comparative biology and taxonomic classification.</title>
        <authorList>
            <person name="Goeker M."/>
        </authorList>
    </citation>
    <scope>NUCLEOTIDE SEQUENCE [LARGE SCALE GENOMIC DNA]</scope>
    <source>
        <strain evidence="1 2">DSM 27594</strain>
    </source>
</reference>
<comment type="caution">
    <text evidence="1">The sequence shown here is derived from an EMBL/GenBank/DDBJ whole genome shotgun (WGS) entry which is preliminary data.</text>
</comment>
<sequence length="35" mass="3976">MIVRMRGLIGQDKLEIACDSPNVRLIRTGQTGNYR</sequence>
<accession>A0ABT9XZK9</accession>
<name>A0ABT9XZK9_9BACI</name>